<feature type="binding site" evidence="2">
    <location>
        <position position="102"/>
    </location>
    <ligand>
        <name>Mn(2+)</name>
        <dbReference type="ChEBI" id="CHEBI:29035"/>
        <label>2</label>
    </ligand>
</feature>
<dbReference type="PIRSF" id="PIRSF005962">
    <property type="entry name" value="Pept_M20D_amidohydro"/>
    <property type="match status" value="1"/>
</dbReference>
<protein>
    <submittedName>
        <fullName evidence="4">N-acetyldiaminopimelate deacetylase</fullName>
        <ecNumber evidence="4">3.5.1.47</ecNumber>
    </submittedName>
</protein>
<keyword evidence="1 4" id="KW-0378">Hydrolase</keyword>
<dbReference type="GO" id="GO:0019877">
    <property type="term" value="P:diaminopimelate biosynthetic process"/>
    <property type="evidence" value="ECO:0007669"/>
    <property type="project" value="UniProtKB-ARBA"/>
</dbReference>
<dbReference type="AlphaFoldDB" id="A0A9E6XSD6"/>
<organism evidence="4 5">
    <name type="scientific">Capillimicrobium parvum</name>
    <dbReference type="NCBI Taxonomy" id="2884022"/>
    <lineage>
        <taxon>Bacteria</taxon>
        <taxon>Bacillati</taxon>
        <taxon>Actinomycetota</taxon>
        <taxon>Thermoleophilia</taxon>
        <taxon>Solirubrobacterales</taxon>
        <taxon>Capillimicrobiaceae</taxon>
        <taxon>Capillimicrobium</taxon>
    </lineage>
</organism>
<dbReference type="PANTHER" id="PTHR11014">
    <property type="entry name" value="PEPTIDASE M20 FAMILY MEMBER"/>
    <property type="match status" value="1"/>
</dbReference>
<feature type="binding site" evidence="2">
    <location>
        <position position="104"/>
    </location>
    <ligand>
        <name>Mn(2+)</name>
        <dbReference type="ChEBI" id="CHEBI:29035"/>
        <label>2</label>
    </ligand>
</feature>
<dbReference type="PANTHER" id="PTHR11014:SF63">
    <property type="entry name" value="METALLOPEPTIDASE, PUTATIVE (AFU_ORTHOLOGUE AFUA_6G09600)-RELATED"/>
    <property type="match status" value="1"/>
</dbReference>
<dbReference type="RefSeq" id="WP_259313550.1">
    <property type="nucleotide sequence ID" value="NZ_CP087164.1"/>
</dbReference>
<dbReference type="FunFam" id="3.30.70.360:FF:000001">
    <property type="entry name" value="N-acetyldiaminopimelate deacetylase"/>
    <property type="match status" value="1"/>
</dbReference>
<evidence type="ECO:0000256" key="1">
    <source>
        <dbReference type="ARBA" id="ARBA00022801"/>
    </source>
</evidence>
<dbReference type="Proteomes" id="UP001162834">
    <property type="component" value="Chromosome"/>
</dbReference>
<dbReference type="Pfam" id="PF07687">
    <property type="entry name" value="M20_dimer"/>
    <property type="match status" value="1"/>
</dbReference>
<feature type="domain" description="Peptidase M20 dimerisation" evidence="3">
    <location>
        <begin position="187"/>
        <end position="255"/>
    </location>
</feature>
<evidence type="ECO:0000313" key="4">
    <source>
        <dbReference type="EMBL" id="UGS33858.1"/>
    </source>
</evidence>
<sequence>MRDSLDDLAAAVAPDVVGWRRHLHAHPELSFEETETSRFVAERLAELGIEVSRPSGTSVVGRLAGGRAGPTLAIRADMDALPIEEATGLPFASTNPGVMHACGHDGHTSILLGAATVLARLQDQLPGEIRFLFEPGEETLPGGAQGMVDAGVMDGVDQVIGLHLWSPLPVGTIVARPGRAMAACDVFRIEVRGVGGHIGMPQLAVDPIAIGAQVVEALQHLVAREVDPREPAIVGVTGFHAGNSVGVIPPTAEITGGTNMFSPAVQDLLERRIAEVAEGVCRAHRATCEVEYTRGYRAVINDEGVTASVARAARQAFGDAAVSEGEIIMGGEDVSAFLERAPGCFVLVGAGNAERGIVHDHHNPRFDIDEDSLGIGVRLFAHAALELLTEGAREDARAPA</sequence>
<dbReference type="NCBIfam" id="TIGR01891">
    <property type="entry name" value="amidohydrolases"/>
    <property type="match status" value="1"/>
</dbReference>
<dbReference type="InterPro" id="IPR011650">
    <property type="entry name" value="Peptidase_M20_dimer"/>
</dbReference>
<dbReference type="Gene3D" id="3.40.630.10">
    <property type="entry name" value="Zn peptidases"/>
    <property type="match status" value="1"/>
</dbReference>
<keyword evidence="2" id="KW-0464">Manganese</keyword>
<dbReference type="Gene3D" id="3.30.70.360">
    <property type="match status" value="1"/>
</dbReference>
<dbReference type="EMBL" id="CP087164">
    <property type="protein sequence ID" value="UGS33858.1"/>
    <property type="molecule type" value="Genomic_DNA"/>
</dbReference>
<evidence type="ECO:0000259" key="3">
    <source>
        <dbReference type="Pfam" id="PF07687"/>
    </source>
</evidence>
<dbReference type="SUPFAM" id="SSF53187">
    <property type="entry name" value="Zn-dependent exopeptidases"/>
    <property type="match status" value="1"/>
</dbReference>
<name>A0A9E6XSD6_9ACTN</name>
<feature type="binding site" evidence="2">
    <location>
        <position position="138"/>
    </location>
    <ligand>
        <name>Mn(2+)</name>
        <dbReference type="ChEBI" id="CHEBI:29035"/>
        <label>2</label>
    </ligand>
</feature>
<keyword evidence="5" id="KW-1185">Reference proteome</keyword>
<feature type="binding site" evidence="2">
    <location>
        <position position="163"/>
    </location>
    <ligand>
        <name>Mn(2+)</name>
        <dbReference type="ChEBI" id="CHEBI:29035"/>
        <label>2</label>
    </ligand>
</feature>
<dbReference type="InterPro" id="IPR017439">
    <property type="entry name" value="Amidohydrolase"/>
</dbReference>
<gene>
    <name evidence="4" type="ORF">DSM104329_00223</name>
</gene>
<comment type="cofactor">
    <cofactor evidence="2">
        <name>Mn(2+)</name>
        <dbReference type="ChEBI" id="CHEBI:29035"/>
    </cofactor>
    <text evidence="2">The Mn(2+) ion enhances activity.</text>
</comment>
<dbReference type="GO" id="GO:0050118">
    <property type="term" value="F:N-acetyldiaminopimelate deacetylase activity"/>
    <property type="evidence" value="ECO:0007669"/>
    <property type="project" value="UniProtKB-EC"/>
</dbReference>
<evidence type="ECO:0000256" key="2">
    <source>
        <dbReference type="PIRSR" id="PIRSR005962-1"/>
    </source>
</evidence>
<dbReference type="InterPro" id="IPR036264">
    <property type="entry name" value="Bact_exopeptidase_dim_dom"/>
</dbReference>
<evidence type="ECO:0000313" key="5">
    <source>
        <dbReference type="Proteomes" id="UP001162834"/>
    </source>
</evidence>
<proteinExistence type="predicted"/>
<dbReference type="Pfam" id="PF01546">
    <property type="entry name" value="Peptidase_M20"/>
    <property type="match status" value="1"/>
</dbReference>
<keyword evidence="2" id="KW-0479">Metal-binding</keyword>
<dbReference type="InterPro" id="IPR002933">
    <property type="entry name" value="Peptidase_M20"/>
</dbReference>
<feature type="binding site" evidence="2">
    <location>
        <position position="362"/>
    </location>
    <ligand>
        <name>Mn(2+)</name>
        <dbReference type="ChEBI" id="CHEBI:29035"/>
        <label>2</label>
    </ligand>
</feature>
<dbReference type="GO" id="GO:0046872">
    <property type="term" value="F:metal ion binding"/>
    <property type="evidence" value="ECO:0007669"/>
    <property type="project" value="UniProtKB-KW"/>
</dbReference>
<reference evidence="4" key="1">
    <citation type="journal article" date="2022" name="Int. J. Syst. Evol. Microbiol.">
        <title>Pseudomonas aegrilactucae sp. nov. and Pseudomonas morbosilactucae sp. nov., pathogens causing bacterial rot of lettuce in Japan.</title>
        <authorList>
            <person name="Sawada H."/>
            <person name="Fujikawa T."/>
            <person name="Satou M."/>
        </authorList>
    </citation>
    <scope>NUCLEOTIDE SEQUENCE</scope>
    <source>
        <strain evidence="4">0166_1</strain>
    </source>
</reference>
<dbReference type="KEGG" id="sbae:DSM104329_00223"/>
<dbReference type="SUPFAM" id="SSF55031">
    <property type="entry name" value="Bacterial exopeptidase dimerisation domain"/>
    <property type="match status" value="1"/>
</dbReference>
<accession>A0A9E6XSD6</accession>
<dbReference type="EC" id="3.5.1.47" evidence="4"/>